<reference evidence="2" key="2">
    <citation type="journal article" date="2023" name="IMA Fungus">
        <title>Comparative genomic study of the Penicillium genus elucidates a diverse pangenome and 15 lateral gene transfer events.</title>
        <authorList>
            <person name="Petersen C."/>
            <person name="Sorensen T."/>
            <person name="Nielsen M.R."/>
            <person name="Sondergaard T.E."/>
            <person name="Sorensen J.L."/>
            <person name="Fitzpatrick D.A."/>
            <person name="Frisvad J.C."/>
            <person name="Nielsen K.L."/>
        </authorList>
    </citation>
    <scope>NUCLEOTIDE SEQUENCE</scope>
    <source>
        <strain evidence="2">IBT 35673</strain>
        <strain evidence="3">IBT 35675</strain>
    </source>
</reference>
<feature type="compositionally biased region" description="Polar residues" evidence="1">
    <location>
        <begin position="1"/>
        <end position="19"/>
    </location>
</feature>
<dbReference type="EMBL" id="JAPZBQ010000002">
    <property type="protein sequence ID" value="KAJ5346120.1"/>
    <property type="molecule type" value="Genomic_DNA"/>
</dbReference>
<evidence type="ECO:0000313" key="2">
    <source>
        <dbReference type="EMBL" id="KAJ5346120.1"/>
    </source>
</evidence>
<gene>
    <name evidence="2" type="ORF">N7452_004124</name>
    <name evidence="3" type="ORF">N7541_008033</name>
</gene>
<accession>A0A9W9UN51</accession>
<proteinExistence type="predicted"/>
<keyword evidence="5" id="KW-1185">Reference proteome</keyword>
<dbReference type="Proteomes" id="UP001147695">
    <property type="component" value="Unassembled WGS sequence"/>
</dbReference>
<name>A0A9W9UN51_PENBR</name>
<organism evidence="2 4">
    <name type="scientific">Penicillium brevicompactum</name>
    <dbReference type="NCBI Taxonomy" id="5074"/>
    <lineage>
        <taxon>Eukaryota</taxon>
        <taxon>Fungi</taxon>
        <taxon>Dikarya</taxon>
        <taxon>Ascomycota</taxon>
        <taxon>Pezizomycotina</taxon>
        <taxon>Eurotiomycetes</taxon>
        <taxon>Eurotiomycetidae</taxon>
        <taxon>Eurotiales</taxon>
        <taxon>Aspergillaceae</taxon>
        <taxon>Penicillium</taxon>
    </lineage>
</organism>
<evidence type="ECO:0000313" key="4">
    <source>
        <dbReference type="Proteomes" id="UP001147695"/>
    </source>
</evidence>
<dbReference type="EMBL" id="JAPZBR010000006">
    <property type="protein sequence ID" value="KAJ5350306.1"/>
    <property type="molecule type" value="Genomic_DNA"/>
</dbReference>
<feature type="compositionally biased region" description="Basic and acidic residues" evidence="1">
    <location>
        <begin position="69"/>
        <end position="84"/>
    </location>
</feature>
<reference evidence="2" key="1">
    <citation type="submission" date="2022-12" db="EMBL/GenBank/DDBJ databases">
        <authorList>
            <person name="Petersen C."/>
        </authorList>
    </citation>
    <scope>NUCLEOTIDE SEQUENCE</scope>
    <source>
        <strain evidence="2">IBT 35673</strain>
        <strain evidence="3">IBT 35675</strain>
    </source>
</reference>
<evidence type="ECO:0000313" key="3">
    <source>
        <dbReference type="EMBL" id="KAJ5350306.1"/>
    </source>
</evidence>
<evidence type="ECO:0008006" key="6">
    <source>
        <dbReference type="Google" id="ProtNLM"/>
    </source>
</evidence>
<evidence type="ECO:0000313" key="5">
    <source>
        <dbReference type="Proteomes" id="UP001148299"/>
    </source>
</evidence>
<evidence type="ECO:0000256" key="1">
    <source>
        <dbReference type="SAM" id="MobiDB-lite"/>
    </source>
</evidence>
<comment type="caution">
    <text evidence="2">The sequence shown here is derived from an EMBL/GenBank/DDBJ whole genome shotgun (WGS) entry which is preliminary data.</text>
</comment>
<feature type="region of interest" description="Disordered" evidence="1">
    <location>
        <begin position="1"/>
        <end position="84"/>
    </location>
</feature>
<dbReference type="Proteomes" id="UP001148299">
    <property type="component" value="Unassembled WGS sequence"/>
</dbReference>
<protein>
    <recommendedName>
        <fullName evidence="6">Conidiation-specific protein 6</fullName>
    </recommendedName>
</protein>
<dbReference type="AlphaFoldDB" id="A0A9W9UN51"/>
<sequence>MSNANAKISNGSAPDNQNVPDKVKGHAHAVLDQDVGDDQSHKQKDLTSVTAGPKAARHSSGGMRLGKTKAYEELIRKGGETPEE</sequence>